<organism evidence="2 3">
    <name type="scientific">Calocera viscosa (strain TUFC12733)</name>
    <dbReference type="NCBI Taxonomy" id="1330018"/>
    <lineage>
        <taxon>Eukaryota</taxon>
        <taxon>Fungi</taxon>
        <taxon>Dikarya</taxon>
        <taxon>Basidiomycota</taxon>
        <taxon>Agaricomycotina</taxon>
        <taxon>Dacrymycetes</taxon>
        <taxon>Dacrymycetales</taxon>
        <taxon>Dacrymycetaceae</taxon>
        <taxon>Calocera</taxon>
    </lineage>
</organism>
<keyword evidence="3" id="KW-1185">Reference proteome</keyword>
<gene>
    <name evidence="2" type="ORF">CALVIDRAFT_553196</name>
</gene>
<name>A0A167QHW3_CALVF</name>
<protein>
    <submittedName>
        <fullName evidence="2">Uncharacterized protein</fullName>
    </submittedName>
</protein>
<dbReference type="AlphaFoldDB" id="A0A167QHW3"/>
<dbReference type="EMBL" id="KV417271">
    <property type="protein sequence ID" value="KZO99777.1"/>
    <property type="molecule type" value="Genomic_DNA"/>
</dbReference>
<feature type="region of interest" description="Disordered" evidence="1">
    <location>
        <begin position="446"/>
        <end position="466"/>
    </location>
</feature>
<accession>A0A167QHW3</accession>
<sequence>MKLRRPTVVVLLSIVTSLLLSLHAIGWMGDIRLAQPIHFRWPTAGKTSASFFSSPAPAELQAEQNPVLLSPTVPAPTPRGPPISIIIIWKNGAAAYMPNFVQSVLANKASLEVLWVGVKWAHETTCFDPLEGHPGREGANLKLLCLTEDEYWNMHRDYFCERWGCNDVEKKQVLDAMIERQQKDYQHSFFRLWRGYVFREHINPDARWWGWADPDTFLGNFQTQFPWDADNFDVFIPASPHTLLYLRGHLCFFRMGTPVEDKLNGYPNLISPSAYLEKHKVGDYTAMEEAEFSAYILRNPSISFLLAASSLVDIALSQLALNTPTFATLNGTYQPYALPTPLPGFPHLPVLGLPGTCANCPPTPKRRKTFTDYGITRPVDVRTGEYEGDLWFGREYATEYVPPRRAMRQRAWDVYVGRYAGGGAGVWERLEPPREPVEVPILSSAGRNQTRKGNGTAKGASAVPAEGNEKQETVLLREGLYIHWFHQKHAAWFPGPTLREGQALMSVFKDGAEVWEAGEVVWRSE</sequence>
<reference evidence="2 3" key="1">
    <citation type="journal article" date="2016" name="Mol. Biol. Evol.">
        <title>Comparative Genomics of Early-Diverging Mushroom-Forming Fungi Provides Insights into the Origins of Lignocellulose Decay Capabilities.</title>
        <authorList>
            <person name="Nagy L.G."/>
            <person name="Riley R."/>
            <person name="Tritt A."/>
            <person name="Adam C."/>
            <person name="Daum C."/>
            <person name="Floudas D."/>
            <person name="Sun H."/>
            <person name="Yadav J.S."/>
            <person name="Pangilinan J."/>
            <person name="Larsson K.H."/>
            <person name="Matsuura K."/>
            <person name="Barry K."/>
            <person name="Labutti K."/>
            <person name="Kuo R."/>
            <person name="Ohm R.A."/>
            <person name="Bhattacharya S.S."/>
            <person name="Shirouzu T."/>
            <person name="Yoshinaga Y."/>
            <person name="Martin F.M."/>
            <person name="Grigoriev I.V."/>
            <person name="Hibbett D.S."/>
        </authorList>
    </citation>
    <scope>NUCLEOTIDE SEQUENCE [LARGE SCALE GENOMIC DNA]</scope>
    <source>
        <strain evidence="2 3">TUFC12733</strain>
    </source>
</reference>
<dbReference type="OrthoDB" id="2588202at2759"/>
<evidence type="ECO:0000313" key="3">
    <source>
        <dbReference type="Proteomes" id="UP000076738"/>
    </source>
</evidence>
<dbReference type="Proteomes" id="UP000076738">
    <property type="component" value="Unassembled WGS sequence"/>
</dbReference>
<evidence type="ECO:0000313" key="2">
    <source>
        <dbReference type="EMBL" id="KZO99777.1"/>
    </source>
</evidence>
<proteinExistence type="predicted"/>
<evidence type="ECO:0000256" key="1">
    <source>
        <dbReference type="SAM" id="MobiDB-lite"/>
    </source>
</evidence>